<comment type="function">
    <text evidence="4">Catalyzes the reduction of 1-pyrroline-5-carboxylate (PCA) to L-proline.</text>
</comment>
<dbReference type="GO" id="GO:0005737">
    <property type="term" value="C:cytoplasm"/>
    <property type="evidence" value="ECO:0007669"/>
    <property type="project" value="UniProtKB-SubCell"/>
</dbReference>
<proteinExistence type="inferred from homology"/>
<comment type="catalytic activity">
    <reaction evidence="4">
        <text>L-proline + NAD(+) = (S)-1-pyrroline-5-carboxylate + NADH + 2 H(+)</text>
        <dbReference type="Rhea" id="RHEA:14105"/>
        <dbReference type="ChEBI" id="CHEBI:15378"/>
        <dbReference type="ChEBI" id="CHEBI:17388"/>
        <dbReference type="ChEBI" id="CHEBI:57540"/>
        <dbReference type="ChEBI" id="CHEBI:57945"/>
        <dbReference type="ChEBI" id="CHEBI:60039"/>
        <dbReference type="EC" id="1.5.1.2"/>
    </reaction>
</comment>
<evidence type="ECO:0000259" key="8">
    <source>
        <dbReference type="Pfam" id="PF14748"/>
    </source>
</evidence>
<dbReference type="STRING" id="1817893.AUJ66_05105"/>
<keyword evidence="4" id="KW-0963">Cytoplasm</keyword>
<keyword evidence="3 4" id="KW-0560">Oxidoreductase</keyword>
<dbReference type="UniPathway" id="UPA00098">
    <property type="reaction ID" value="UER00361"/>
</dbReference>
<dbReference type="Gene3D" id="1.10.3730.10">
    <property type="entry name" value="ProC C-terminal domain-like"/>
    <property type="match status" value="1"/>
</dbReference>
<keyword evidence="4" id="KW-0641">Proline biosynthesis</keyword>
<evidence type="ECO:0000256" key="4">
    <source>
        <dbReference type="HAMAP-Rule" id="MF_01925"/>
    </source>
</evidence>
<dbReference type="AlphaFoldDB" id="A0A1J4SBT5"/>
<dbReference type="EMBL" id="MNUO01000075">
    <property type="protein sequence ID" value="OIN96847.1"/>
    <property type="molecule type" value="Genomic_DNA"/>
</dbReference>
<feature type="domain" description="Pyrroline-5-carboxylate reductase catalytic N-terminal" evidence="7">
    <location>
        <begin position="6"/>
        <end position="98"/>
    </location>
</feature>
<dbReference type="InterPro" id="IPR008927">
    <property type="entry name" value="6-PGluconate_DH-like_C_sf"/>
</dbReference>
<dbReference type="InterPro" id="IPR036291">
    <property type="entry name" value="NAD(P)-bd_dom_sf"/>
</dbReference>
<sequence length="272" mass="29742">MKQSKTIGIIGLGNIGNAIANCSGPPSIQWRTIGFDIDKKKCAKIKKLGIRIAKNSCELVKMSDIIILAVKPQEIGLVLNEIKNFLNRDKLIISVAAGISTEYIERIVGKIRIIRVMPNIAILVKESASAICRGKYATAHDEEIGCKIFSTMGKTFKVSEKFMDSVTALSGSGPAYFFEIINSFVKAGMRLGFSLGQAKNLVFQTARGAVKMLEQINNDPVALRKMVTSKKGTTIEGLKILWDNHLEEILIKAVSAAKKRAGQLAKFKDLSL</sequence>
<evidence type="ECO:0000313" key="9">
    <source>
        <dbReference type="EMBL" id="OIN96847.1"/>
    </source>
</evidence>
<dbReference type="InterPro" id="IPR028939">
    <property type="entry name" value="P5C_Rdtase_cat_N"/>
</dbReference>
<name>A0A1J4SBT5_9BACT</name>
<evidence type="ECO:0000256" key="1">
    <source>
        <dbReference type="ARBA" id="ARBA00005525"/>
    </source>
</evidence>
<dbReference type="GO" id="GO:0055129">
    <property type="term" value="P:L-proline biosynthetic process"/>
    <property type="evidence" value="ECO:0007669"/>
    <property type="project" value="UniProtKB-UniRule"/>
</dbReference>
<evidence type="ECO:0000259" key="7">
    <source>
        <dbReference type="Pfam" id="PF03807"/>
    </source>
</evidence>
<comment type="catalytic activity">
    <reaction evidence="4">
        <text>L-proline + NADP(+) = (S)-1-pyrroline-5-carboxylate + NADPH + 2 H(+)</text>
        <dbReference type="Rhea" id="RHEA:14109"/>
        <dbReference type="ChEBI" id="CHEBI:15378"/>
        <dbReference type="ChEBI" id="CHEBI:17388"/>
        <dbReference type="ChEBI" id="CHEBI:57783"/>
        <dbReference type="ChEBI" id="CHEBI:58349"/>
        <dbReference type="ChEBI" id="CHEBI:60039"/>
        <dbReference type="EC" id="1.5.1.2"/>
    </reaction>
</comment>
<protein>
    <recommendedName>
        <fullName evidence="4 5">Pyrroline-5-carboxylate reductase</fullName>
        <shortName evidence="4">P5C reductase</shortName>
        <shortName evidence="4">P5CR</shortName>
        <ecNumber evidence="4 5">1.5.1.2</ecNumber>
    </recommendedName>
    <alternativeName>
        <fullName evidence="4">PCA reductase</fullName>
    </alternativeName>
</protein>
<dbReference type="Pfam" id="PF03807">
    <property type="entry name" value="F420_oxidored"/>
    <property type="match status" value="1"/>
</dbReference>
<dbReference type="Pfam" id="PF14748">
    <property type="entry name" value="P5CR_dimer"/>
    <property type="match status" value="1"/>
</dbReference>
<comment type="subcellular location">
    <subcellularLocation>
        <location evidence="4">Cytoplasm</location>
    </subcellularLocation>
</comment>
<dbReference type="EC" id="1.5.1.2" evidence="4 5"/>
<dbReference type="SUPFAM" id="SSF48179">
    <property type="entry name" value="6-phosphogluconate dehydrogenase C-terminal domain-like"/>
    <property type="match status" value="1"/>
</dbReference>
<feature type="domain" description="Pyrroline-5-carboxylate reductase dimerisation" evidence="8">
    <location>
        <begin position="160"/>
        <end position="264"/>
    </location>
</feature>
<keyword evidence="2 4" id="KW-0521">NADP</keyword>
<dbReference type="InterPro" id="IPR000304">
    <property type="entry name" value="Pyrroline-COOH_reductase"/>
</dbReference>
<dbReference type="NCBIfam" id="TIGR00112">
    <property type="entry name" value="proC"/>
    <property type="match status" value="1"/>
</dbReference>
<accession>A0A1J4SBT5</accession>
<reference evidence="9 10" key="1">
    <citation type="journal article" date="2016" name="Environ. Microbiol.">
        <title>Genomic resolution of a cold subsurface aquifer community provides metabolic insights for novel microbes adapted to high CO concentrations.</title>
        <authorList>
            <person name="Probst A.J."/>
            <person name="Castelle C.J."/>
            <person name="Singh A."/>
            <person name="Brown C.T."/>
            <person name="Anantharaman K."/>
            <person name="Sharon I."/>
            <person name="Hug L.A."/>
            <person name="Burstein D."/>
            <person name="Emerson J.B."/>
            <person name="Thomas B.C."/>
            <person name="Banfield J.F."/>
        </authorList>
    </citation>
    <scope>NUCLEOTIDE SEQUENCE [LARGE SCALE GENOMIC DNA]</scope>
    <source>
        <strain evidence="9">CG1_02_38_46</strain>
    </source>
</reference>
<dbReference type="PANTHER" id="PTHR11645">
    <property type="entry name" value="PYRROLINE-5-CARBOXYLATE REDUCTASE"/>
    <property type="match status" value="1"/>
</dbReference>
<dbReference type="SUPFAM" id="SSF51735">
    <property type="entry name" value="NAD(P)-binding Rossmann-fold domains"/>
    <property type="match status" value="1"/>
</dbReference>
<dbReference type="PANTHER" id="PTHR11645:SF0">
    <property type="entry name" value="PYRROLINE-5-CARBOXYLATE REDUCTASE 3"/>
    <property type="match status" value="1"/>
</dbReference>
<dbReference type="PIRSF" id="PIRSF000193">
    <property type="entry name" value="Pyrrol-5-carb_rd"/>
    <property type="match status" value="1"/>
</dbReference>
<evidence type="ECO:0000256" key="2">
    <source>
        <dbReference type="ARBA" id="ARBA00022857"/>
    </source>
</evidence>
<feature type="binding site" evidence="6">
    <location>
        <begin position="69"/>
        <end position="72"/>
    </location>
    <ligand>
        <name>NADP(+)</name>
        <dbReference type="ChEBI" id="CHEBI:58349"/>
    </ligand>
</feature>
<comment type="caution">
    <text evidence="9">The sequence shown here is derived from an EMBL/GenBank/DDBJ whole genome shotgun (WGS) entry which is preliminary data.</text>
</comment>
<comment type="similarity">
    <text evidence="1 4">Belongs to the pyrroline-5-carboxylate reductase family.</text>
</comment>
<keyword evidence="4" id="KW-0028">Amino-acid biosynthesis</keyword>
<evidence type="ECO:0000313" key="10">
    <source>
        <dbReference type="Proteomes" id="UP000182278"/>
    </source>
</evidence>
<dbReference type="HAMAP" id="MF_01925">
    <property type="entry name" value="P5C_reductase"/>
    <property type="match status" value="1"/>
</dbReference>
<evidence type="ECO:0000256" key="3">
    <source>
        <dbReference type="ARBA" id="ARBA00023002"/>
    </source>
</evidence>
<gene>
    <name evidence="4" type="primary">proC</name>
    <name evidence="9" type="ORF">AUJ66_05105</name>
</gene>
<evidence type="ECO:0000256" key="5">
    <source>
        <dbReference type="NCBIfam" id="TIGR00112"/>
    </source>
</evidence>
<dbReference type="FunFam" id="1.10.3730.10:FF:000001">
    <property type="entry name" value="Pyrroline-5-carboxylate reductase"/>
    <property type="match status" value="1"/>
</dbReference>
<dbReference type="InterPro" id="IPR029036">
    <property type="entry name" value="P5CR_dimer"/>
</dbReference>
<dbReference type="Proteomes" id="UP000182278">
    <property type="component" value="Unassembled WGS sequence"/>
</dbReference>
<evidence type="ECO:0000256" key="6">
    <source>
        <dbReference type="PIRSR" id="PIRSR000193-1"/>
    </source>
</evidence>
<dbReference type="GO" id="GO:0004735">
    <property type="term" value="F:pyrroline-5-carboxylate reductase activity"/>
    <property type="evidence" value="ECO:0007669"/>
    <property type="project" value="UniProtKB-UniRule"/>
</dbReference>
<dbReference type="Gene3D" id="3.40.50.720">
    <property type="entry name" value="NAD(P)-binding Rossmann-like Domain"/>
    <property type="match status" value="1"/>
</dbReference>
<comment type="pathway">
    <text evidence="4">Amino-acid biosynthesis; L-proline biosynthesis; L-proline from L-glutamate 5-semialdehyde: step 1/1.</text>
</comment>
<organism evidence="9 10">
    <name type="scientific">Candidatus Desantisbacteria bacterium CG1_02_38_46</name>
    <dbReference type="NCBI Taxonomy" id="1817893"/>
    <lineage>
        <taxon>Bacteria</taxon>
        <taxon>Candidatus Desantisiibacteriota</taxon>
    </lineage>
</organism>